<organism evidence="1 2">
    <name type="scientific">Stephania japonica</name>
    <dbReference type="NCBI Taxonomy" id="461633"/>
    <lineage>
        <taxon>Eukaryota</taxon>
        <taxon>Viridiplantae</taxon>
        <taxon>Streptophyta</taxon>
        <taxon>Embryophyta</taxon>
        <taxon>Tracheophyta</taxon>
        <taxon>Spermatophyta</taxon>
        <taxon>Magnoliopsida</taxon>
        <taxon>Ranunculales</taxon>
        <taxon>Menispermaceae</taxon>
        <taxon>Menispermoideae</taxon>
        <taxon>Cissampelideae</taxon>
        <taxon>Stephania</taxon>
    </lineage>
</organism>
<dbReference type="InterPro" id="IPR044663">
    <property type="entry name" value="CAD1/NSL1-like"/>
</dbReference>
<gene>
    <name evidence="1" type="ORF">Sjap_004225</name>
</gene>
<sequence>MSKPRSICDNTVLAVQFMFRKSVLHLQLLYSKVKNCTVTKTIREQGLSDSIQKSTFFSAVSTSIKGNLEKEKLPNQIVVDSAVYPNGPPMPVQTQKFMKFVEITQVCKGPQDNPGSWIVTGAKLDLEKGKIRLEVKFSLLSFTS</sequence>
<name>A0AAP0PHM9_9MAGN</name>
<dbReference type="GO" id="GO:0009626">
    <property type="term" value="P:plant-type hypersensitive response"/>
    <property type="evidence" value="ECO:0007669"/>
    <property type="project" value="TreeGrafter"/>
</dbReference>
<keyword evidence="2" id="KW-1185">Reference proteome</keyword>
<accession>A0AAP0PHM9</accession>
<evidence type="ECO:0000313" key="2">
    <source>
        <dbReference type="Proteomes" id="UP001417504"/>
    </source>
</evidence>
<comment type="caution">
    <text evidence="1">The sequence shown here is derived from an EMBL/GenBank/DDBJ whole genome shotgun (WGS) entry which is preliminary data.</text>
</comment>
<protein>
    <submittedName>
        <fullName evidence="1">Uncharacterized protein</fullName>
    </submittedName>
</protein>
<evidence type="ECO:0000313" key="1">
    <source>
        <dbReference type="EMBL" id="KAK9144322.1"/>
    </source>
</evidence>
<reference evidence="1 2" key="1">
    <citation type="submission" date="2024-01" db="EMBL/GenBank/DDBJ databases">
        <title>Genome assemblies of Stephania.</title>
        <authorList>
            <person name="Yang L."/>
        </authorList>
    </citation>
    <scope>NUCLEOTIDE SEQUENCE [LARGE SCALE GENOMIC DNA]</scope>
    <source>
        <strain evidence="1">QJT</strain>
        <tissue evidence="1">Leaf</tissue>
    </source>
</reference>
<dbReference type="Proteomes" id="UP001417504">
    <property type="component" value="Unassembled WGS sequence"/>
</dbReference>
<dbReference type="PANTHER" id="PTHR33199">
    <property type="entry name" value="MACPF DOMAIN-CONTAINING PROTEIN CAD1"/>
    <property type="match status" value="1"/>
</dbReference>
<dbReference type="GO" id="GO:2000031">
    <property type="term" value="P:regulation of salicylic acid mediated signaling pathway"/>
    <property type="evidence" value="ECO:0007669"/>
    <property type="project" value="InterPro"/>
</dbReference>
<dbReference type="PANTHER" id="PTHR33199:SF4">
    <property type="entry name" value="OS02G0736300 PROTEIN"/>
    <property type="match status" value="1"/>
</dbReference>
<dbReference type="AlphaFoldDB" id="A0AAP0PHM9"/>
<dbReference type="GO" id="GO:0005886">
    <property type="term" value="C:plasma membrane"/>
    <property type="evidence" value="ECO:0007669"/>
    <property type="project" value="TreeGrafter"/>
</dbReference>
<proteinExistence type="predicted"/>
<dbReference type="EMBL" id="JBBNAE010000002">
    <property type="protein sequence ID" value="KAK9144322.1"/>
    <property type="molecule type" value="Genomic_DNA"/>
</dbReference>